<dbReference type="Proteomes" id="UP000238296">
    <property type="component" value="Unassembled WGS sequence"/>
</dbReference>
<dbReference type="GO" id="GO:0000976">
    <property type="term" value="F:transcription cis-regulatory region binding"/>
    <property type="evidence" value="ECO:0007669"/>
    <property type="project" value="TreeGrafter"/>
</dbReference>
<dbReference type="PROSITE" id="PS50977">
    <property type="entry name" value="HTH_TETR_2"/>
    <property type="match status" value="1"/>
</dbReference>
<evidence type="ECO:0000256" key="1">
    <source>
        <dbReference type="ARBA" id="ARBA00022491"/>
    </source>
</evidence>
<dbReference type="PRINTS" id="PR00400">
    <property type="entry name" value="TETREPRESSOR"/>
</dbReference>
<evidence type="ECO:0000259" key="6">
    <source>
        <dbReference type="PROSITE" id="PS50977"/>
    </source>
</evidence>
<dbReference type="SUPFAM" id="SSF48498">
    <property type="entry name" value="Tetracyclin repressor-like, C-terminal domain"/>
    <property type="match status" value="1"/>
</dbReference>
<keyword evidence="3 5" id="KW-0238">DNA-binding</keyword>
<gene>
    <name evidence="8" type="primary">tetR_7</name>
    <name evidence="7" type="ORF">BKN37_00515</name>
    <name evidence="8" type="ORF">C1Y40_01865</name>
</gene>
<sequence>MARARIVDADKIVAAALAIADERGLAAVSMRSVSDRLGVVPTALYRHVANKDELLARMADSVLATLPPMRDDVDLQTAVVDLFVALRDLMIEHHGLAELMLLRTTGTPAMLSAAESVLKAMEAGGFSDHQAVTTLAMLQWSTLGAALHGAARRARTEDELPPAIAAAGAESYPAITRASQEFPEGARREQFREGLHQLLNGLDPR</sequence>
<dbReference type="Proteomes" id="UP000179734">
    <property type="component" value="Unassembled WGS sequence"/>
</dbReference>
<dbReference type="InterPro" id="IPR001647">
    <property type="entry name" value="HTH_TetR"/>
</dbReference>
<reference evidence="8" key="3">
    <citation type="submission" date="2018-01" db="EMBL/GenBank/DDBJ databases">
        <authorList>
            <person name="Gaut B.S."/>
            <person name="Morton B.R."/>
            <person name="Clegg M.T."/>
            <person name="Duvall M.R."/>
        </authorList>
    </citation>
    <scope>NUCLEOTIDE SEQUENCE</scope>
    <source>
        <strain evidence="8">ATCC BAA-2683</strain>
    </source>
</reference>
<dbReference type="InterPro" id="IPR036271">
    <property type="entry name" value="Tet_transcr_reg_TetR-rel_C_sf"/>
</dbReference>
<reference evidence="8 10" key="2">
    <citation type="journal article" date="2017" name="Int. J. Syst. Evol. Microbiol.">
        <title>Mycobacterium talmoniae sp. nov., a slowly growing mycobacterium isolated from human respiratory samples.</title>
        <authorList>
            <person name="Davidson R.M."/>
            <person name="DeGroote M.A."/>
            <person name="Marola J.L."/>
            <person name="Buss S."/>
            <person name="Jones V."/>
            <person name="McNeil M.R."/>
            <person name="Freifeld A.G."/>
            <person name="Elaine Epperson L."/>
            <person name="Hasan N.A."/>
            <person name="Jackson M."/>
            <person name="Iwen P.C."/>
            <person name="Salfinger M."/>
            <person name="Strong M."/>
        </authorList>
    </citation>
    <scope>NUCLEOTIDE SEQUENCE [LARGE SCALE GENOMIC DNA]</scope>
    <source>
        <strain evidence="8 10">ATCC BAA-2683</strain>
    </source>
</reference>
<evidence type="ECO:0000313" key="10">
    <source>
        <dbReference type="Proteomes" id="UP000238296"/>
    </source>
</evidence>
<feature type="domain" description="HTH tetR-type" evidence="6">
    <location>
        <begin position="6"/>
        <end position="66"/>
    </location>
</feature>
<dbReference type="RefSeq" id="WP_071019472.1">
    <property type="nucleotide sequence ID" value="NZ_MLQM01000001.1"/>
</dbReference>
<dbReference type="PANTHER" id="PTHR30055">
    <property type="entry name" value="HTH-TYPE TRANSCRIPTIONAL REGULATOR RUTR"/>
    <property type="match status" value="1"/>
</dbReference>
<dbReference type="AlphaFoldDB" id="A0A1S1NSV1"/>
<proteinExistence type="predicted"/>
<dbReference type="EMBL" id="PPEA01000254">
    <property type="protein sequence ID" value="PQM48042.1"/>
    <property type="molecule type" value="Genomic_DNA"/>
</dbReference>
<dbReference type="InterPro" id="IPR003012">
    <property type="entry name" value="Tet_transcr_reg_TetR"/>
</dbReference>
<evidence type="ECO:0000256" key="3">
    <source>
        <dbReference type="ARBA" id="ARBA00023125"/>
    </source>
</evidence>
<name>A0A1S1NSV1_9MYCO</name>
<dbReference type="GO" id="GO:0045892">
    <property type="term" value="P:negative regulation of DNA-templated transcription"/>
    <property type="evidence" value="ECO:0007669"/>
    <property type="project" value="InterPro"/>
</dbReference>
<dbReference type="Gene3D" id="1.10.357.10">
    <property type="entry name" value="Tetracycline Repressor, domain 2"/>
    <property type="match status" value="1"/>
</dbReference>
<evidence type="ECO:0000313" key="7">
    <source>
        <dbReference type="EMBL" id="OHV06952.1"/>
    </source>
</evidence>
<dbReference type="InterPro" id="IPR009057">
    <property type="entry name" value="Homeodomain-like_sf"/>
</dbReference>
<dbReference type="GO" id="GO:0046677">
    <property type="term" value="P:response to antibiotic"/>
    <property type="evidence" value="ECO:0007669"/>
    <property type="project" value="InterPro"/>
</dbReference>
<dbReference type="InterPro" id="IPR004111">
    <property type="entry name" value="Repressor_TetR_C"/>
</dbReference>
<dbReference type="InterPro" id="IPR050109">
    <property type="entry name" value="HTH-type_TetR-like_transc_reg"/>
</dbReference>
<keyword evidence="9" id="KW-1185">Reference proteome</keyword>
<organism evidence="7 9">
    <name type="scientific">Mycobacterium talmoniae</name>
    <dbReference type="NCBI Taxonomy" id="1858794"/>
    <lineage>
        <taxon>Bacteria</taxon>
        <taxon>Bacillati</taxon>
        <taxon>Actinomycetota</taxon>
        <taxon>Actinomycetes</taxon>
        <taxon>Mycobacteriales</taxon>
        <taxon>Mycobacteriaceae</taxon>
        <taxon>Mycobacterium</taxon>
    </lineage>
</organism>
<evidence type="ECO:0000256" key="5">
    <source>
        <dbReference type="PROSITE-ProRule" id="PRU00335"/>
    </source>
</evidence>
<keyword evidence="2" id="KW-0805">Transcription regulation</keyword>
<reference evidence="7 9" key="1">
    <citation type="submission" date="2016-10" db="EMBL/GenBank/DDBJ databases">
        <title>Genome sequence of Mycobacterium talmonii.</title>
        <authorList>
            <person name="Greninger A.L."/>
            <person name="Elliott B."/>
            <person name="Vasireddy S."/>
            <person name="Vasireddy R."/>
        </authorList>
    </citation>
    <scope>NUCLEOTIDE SEQUENCE [LARGE SCALE GENOMIC DNA]</scope>
    <source>
        <strain evidence="7">MO-5499</strain>
        <strain evidence="9">NE-TNMC-100812</strain>
    </source>
</reference>
<accession>A0A1S1NSV1</accession>
<evidence type="ECO:0000256" key="4">
    <source>
        <dbReference type="ARBA" id="ARBA00023163"/>
    </source>
</evidence>
<dbReference type="SUPFAM" id="SSF46689">
    <property type="entry name" value="Homeodomain-like"/>
    <property type="match status" value="1"/>
</dbReference>
<dbReference type="EMBL" id="MLQM01000001">
    <property type="protein sequence ID" value="OHV06952.1"/>
    <property type="molecule type" value="Genomic_DNA"/>
</dbReference>
<evidence type="ECO:0000313" key="9">
    <source>
        <dbReference type="Proteomes" id="UP000179734"/>
    </source>
</evidence>
<dbReference type="Pfam" id="PF02909">
    <property type="entry name" value="TetR_C_1"/>
    <property type="match status" value="1"/>
</dbReference>
<keyword evidence="4" id="KW-0804">Transcription</keyword>
<dbReference type="PRINTS" id="PR00455">
    <property type="entry name" value="HTHTETR"/>
</dbReference>
<keyword evidence="1" id="KW-0678">Repressor</keyword>
<protein>
    <submittedName>
        <fullName evidence="8">Tetracycline repressor protein class A</fullName>
    </submittedName>
</protein>
<dbReference type="GO" id="GO:0003700">
    <property type="term" value="F:DNA-binding transcription factor activity"/>
    <property type="evidence" value="ECO:0007669"/>
    <property type="project" value="TreeGrafter"/>
</dbReference>
<dbReference type="PANTHER" id="PTHR30055:SF151">
    <property type="entry name" value="TRANSCRIPTIONAL REGULATORY PROTEIN"/>
    <property type="match status" value="1"/>
</dbReference>
<evidence type="ECO:0000313" key="8">
    <source>
        <dbReference type="EMBL" id="PQM48042.1"/>
    </source>
</evidence>
<feature type="DNA-binding region" description="H-T-H motif" evidence="5">
    <location>
        <begin position="29"/>
        <end position="48"/>
    </location>
</feature>
<dbReference type="Pfam" id="PF00440">
    <property type="entry name" value="TetR_N"/>
    <property type="match status" value="1"/>
</dbReference>
<evidence type="ECO:0000256" key="2">
    <source>
        <dbReference type="ARBA" id="ARBA00023015"/>
    </source>
</evidence>
<comment type="caution">
    <text evidence="7">The sequence shown here is derived from an EMBL/GenBank/DDBJ whole genome shotgun (WGS) entry which is preliminary data.</text>
</comment>